<evidence type="ECO:0000256" key="2">
    <source>
        <dbReference type="ARBA" id="ARBA00022692"/>
    </source>
</evidence>
<sequence>MIVSAATTAALARYLKPIFDDIFSSHKSDMLLLISSGLFLTFLARGLAAYGESVCLDYVGQKMVISIQKMLFDHIVCLPISIFHKTPAGKTVSVLMNDTFLLKNSVTQSVIGICKDSLTVAGLVCLMLYEDALLSFIAFFGLPLIAIPILKCGKKMRSVSSQAQEATADMCTFFQQALGGICIVKAYGAERYESNLFIDKAQALFKKTFSATKVKSIIHPVMEVIGGVAIVGVIMYGGSSVMSGHKTTGDFVSFITALLLMYRPLKNIVQLNNQIQEGMGAADRIFDIMNEKQEQNTMSTCNTSFSSNNSCDQDYNAKEFSLNNCISLSDVSFKYPSSHKNLFSGLSCEFQNGKKFALVGPSGSGKTTLFYLLLRFYSESSGAIYIDKTNINDISLGSLRRNISLVSQNTTLFDDTIFNNIAYGMKDASIDEVMHAAELASASGFIEKLDQKYETFVGENGVKLSGGERQRISIARAFLRNSPILLLDEATSSLDRISEQEVQKSFFDLMESRTAIVIAHRISTIEHMDRIFVMQHGSITASGTHSDLLANDPLYKSLSIGRCIK</sequence>
<keyword evidence="4 10" id="KW-0067">ATP-binding</keyword>
<dbReference type="PANTHER" id="PTHR43394:SF1">
    <property type="entry name" value="ATP-BINDING CASSETTE SUB-FAMILY B MEMBER 10, MITOCHONDRIAL"/>
    <property type="match status" value="1"/>
</dbReference>
<dbReference type="InterPro" id="IPR036640">
    <property type="entry name" value="ABC1_TM_sf"/>
</dbReference>
<feature type="transmembrane region" description="Helical" evidence="7">
    <location>
        <begin position="217"/>
        <end position="236"/>
    </location>
</feature>
<dbReference type="PROSITE" id="PS50929">
    <property type="entry name" value="ABC_TM1F"/>
    <property type="match status" value="1"/>
</dbReference>
<name>A0ABM7V9V6_9PROT</name>
<keyword evidence="3" id="KW-0547">Nucleotide-binding</keyword>
<dbReference type="GO" id="GO:0005524">
    <property type="term" value="F:ATP binding"/>
    <property type="evidence" value="ECO:0007669"/>
    <property type="project" value="UniProtKB-KW"/>
</dbReference>
<keyword evidence="2 7" id="KW-0812">Transmembrane</keyword>
<reference evidence="10" key="1">
    <citation type="submission" date="2021-10" db="EMBL/GenBank/DDBJ databases">
        <title>Genome Sequence of The Candidatus Hydrogeosomobacter endosymbioticus, an Intracellular Bacterial Symbiont of the Anaerobic Ciliate GW7.</title>
        <authorList>
            <person name="Shiohama Y."/>
            <person name="Shinzato N."/>
        </authorList>
    </citation>
    <scope>NUCLEOTIDE SEQUENCE [LARGE SCALE GENOMIC DNA]</scope>
    <source>
        <strain evidence="10">200920</strain>
    </source>
</reference>
<dbReference type="Gene3D" id="1.20.1560.10">
    <property type="entry name" value="ABC transporter type 1, transmembrane domain"/>
    <property type="match status" value="1"/>
</dbReference>
<evidence type="ECO:0000256" key="3">
    <source>
        <dbReference type="ARBA" id="ARBA00022741"/>
    </source>
</evidence>
<evidence type="ECO:0000256" key="7">
    <source>
        <dbReference type="SAM" id="Phobius"/>
    </source>
</evidence>
<feature type="domain" description="ABC transmembrane type-1" evidence="9">
    <location>
        <begin position="1"/>
        <end position="277"/>
    </location>
</feature>
<evidence type="ECO:0000313" key="10">
    <source>
        <dbReference type="EMBL" id="BDB96584.1"/>
    </source>
</evidence>
<evidence type="ECO:0000256" key="4">
    <source>
        <dbReference type="ARBA" id="ARBA00022840"/>
    </source>
</evidence>
<dbReference type="SMART" id="SM00382">
    <property type="entry name" value="AAA"/>
    <property type="match status" value="1"/>
</dbReference>
<evidence type="ECO:0000256" key="1">
    <source>
        <dbReference type="ARBA" id="ARBA00004651"/>
    </source>
</evidence>
<feature type="transmembrane region" description="Helical" evidence="7">
    <location>
        <begin position="132"/>
        <end position="150"/>
    </location>
</feature>
<keyword evidence="6 7" id="KW-0472">Membrane</keyword>
<dbReference type="InterPro" id="IPR003593">
    <property type="entry name" value="AAA+_ATPase"/>
</dbReference>
<keyword evidence="5 7" id="KW-1133">Transmembrane helix</keyword>
<dbReference type="Pfam" id="PF00005">
    <property type="entry name" value="ABC_tran"/>
    <property type="match status" value="1"/>
</dbReference>
<dbReference type="SUPFAM" id="SSF52540">
    <property type="entry name" value="P-loop containing nucleoside triphosphate hydrolases"/>
    <property type="match status" value="1"/>
</dbReference>
<dbReference type="PANTHER" id="PTHR43394">
    <property type="entry name" value="ATP-DEPENDENT PERMEASE MDL1, MITOCHONDRIAL"/>
    <property type="match status" value="1"/>
</dbReference>
<evidence type="ECO:0000313" key="11">
    <source>
        <dbReference type="Proteomes" id="UP001320209"/>
    </source>
</evidence>
<proteinExistence type="predicted"/>
<feature type="transmembrane region" description="Helical" evidence="7">
    <location>
        <begin position="30"/>
        <end position="50"/>
    </location>
</feature>
<dbReference type="InterPro" id="IPR017871">
    <property type="entry name" value="ABC_transporter-like_CS"/>
</dbReference>
<dbReference type="PROSITE" id="PS00211">
    <property type="entry name" value="ABC_TRANSPORTER_1"/>
    <property type="match status" value="1"/>
</dbReference>
<feature type="domain" description="ABC transporter" evidence="8">
    <location>
        <begin position="326"/>
        <end position="561"/>
    </location>
</feature>
<comment type="subcellular location">
    <subcellularLocation>
        <location evidence="1">Cell membrane</location>
        <topology evidence="1">Multi-pass membrane protein</topology>
    </subcellularLocation>
</comment>
<evidence type="ECO:0000256" key="6">
    <source>
        <dbReference type="ARBA" id="ARBA00023136"/>
    </source>
</evidence>
<dbReference type="Gene3D" id="3.40.50.300">
    <property type="entry name" value="P-loop containing nucleotide triphosphate hydrolases"/>
    <property type="match status" value="1"/>
</dbReference>
<dbReference type="InterPro" id="IPR011527">
    <property type="entry name" value="ABC1_TM_dom"/>
</dbReference>
<gene>
    <name evidence="10" type="ORF">HYD_7170</name>
</gene>
<dbReference type="Proteomes" id="UP001320209">
    <property type="component" value="Chromosome"/>
</dbReference>
<organism evidence="10 11">
    <name type="scientific">Candidatus Hydrogenosomobacter endosymbioticus</name>
    <dbReference type="NCBI Taxonomy" id="2558174"/>
    <lineage>
        <taxon>Bacteria</taxon>
        <taxon>Pseudomonadati</taxon>
        <taxon>Pseudomonadota</taxon>
        <taxon>Alphaproteobacteria</taxon>
        <taxon>Holosporales</taxon>
        <taxon>Holosporaceae</taxon>
        <taxon>Candidatus Hydrogenosomobacter</taxon>
    </lineage>
</organism>
<protein>
    <submittedName>
        <fullName evidence="10">ABC transporter ATP-binding protein</fullName>
    </submittedName>
</protein>
<evidence type="ECO:0000256" key="5">
    <source>
        <dbReference type="ARBA" id="ARBA00022989"/>
    </source>
</evidence>
<dbReference type="EMBL" id="AP025225">
    <property type="protein sequence ID" value="BDB96584.1"/>
    <property type="molecule type" value="Genomic_DNA"/>
</dbReference>
<dbReference type="Pfam" id="PF00664">
    <property type="entry name" value="ABC_membrane"/>
    <property type="match status" value="1"/>
</dbReference>
<dbReference type="SUPFAM" id="SSF90123">
    <property type="entry name" value="ABC transporter transmembrane region"/>
    <property type="match status" value="1"/>
</dbReference>
<dbReference type="CDD" id="cd18552">
    <property type="entry name" value="ABC_6TM_MsbA_like"/>
    <property type="match status" value="1"/>
</dbReference>
<dbReference type="PROSITE" id="PS50893">
    <property type="entry name" value="ABC_TRANSPORTER_2"/>
    <property type="match status" value="1"/>
</dbReference>
<dbReference type="InterPro" id="IPR003439">
    <property type="entry name" value="ABC_transporter-like_ATP-bd"/>
</dbReference>
<dbReference type="InterPro" id="IPR039421">
    <property type="entry name" value="Type_1_exporter"/>
</dbReference>
<keyword evidence="11" id="KW-1185">Reference proteome</keyword>
<evidence type="ECO:0000259" key="9">
    <source>
        <dbReference type="PROSITE" id="PS50929"/>
    </source>
</evidence>
<dbReference type="InterPro" id="IPR027417">
    <property type="entry name" value="P-loop_NTPase"/>
</dbReference>
<evidence type="ECO:0000259" key="8">
    <source>
        <dbReference type="PROSITE" id="PS50893"/>
    </source>
</evidence>
<accession>A0ABM7V9V6</accession>